<dbReference type="AlphaFoldDB" id="A0A2H3J8D8"/>
<accession>A0A2H3J8D8</accession>
<evidence type="ECO:0000313" key="3">
    <source>
        <dbReference type="Proteomes" id="UP000218811"/>
    </source>
</evidence>
<dbReference type="OrthoDB" id="2736594at2759"/>
<protein>
    <recommendedName>
        <fullName evidence="4">F-box domain-containing protein</fullName>
    </recommendedName>
</protein>
<sequence length="457" mass="50916">MAKANAAKQRAPEAASVPERGEEVQSGPLQKEAQDPRVVEQTMRENSAAQGESAPRGESTLERAVEARKPGWRHIGRVPGAPDPTLTETRRPPQLPTEVCERIIEWMWNDTGMLRRCALVCRAWTPRDMPGEGGHSHNPPAGAHSASGLMGAAKLPVAWHLAIQDATWRPGDFHPHVFFHLSAFSSVTALWLFRVTFPKVREFGRLVCALPSLARLRCADVLFTSTAPYARLAITQHLPSVRLADLQISSSDVEATKALLEHLCAAGVVADLQNFELASLVSSDNKYLDDYREPLHELLKQCGQSLRSIRANLDLHQGKDLQADAISDTISSVFDLTLWQSGESDFEILAFRGGRICLDAPHSRIQPGYSSNIESNLQAIKDAFRNDLCPQLDELFSQKVYENLRLVDFVFLAYQGQAIPDATRWSTLIRDEMPKLDKRGIIQTRLDVILGIFHEYF</sequence>
<keyword evidence="3" id="KW-1185">Reference proteome</keyword>
<proteinExistence type="predicted"/>
<organism evidence="2 3">
    <name type="scientific">Wolfiporia cocos (strain MD-104)</name>
    <name type="common">Brown rot fungus</name>
    <dbReference type="NCBI Taxonomy" id="742152"/>
    <lineage>
        <taxon>Eukaryota</taxon>
        <taxon>Fungi</taxon>
        <taxon>Dikarya</taxon>
        <taxon>Basidiomycota</taxon>
        <taxon>Agaricomycotina</taxon>
        <taxon>Agaricomycetes</taxon>
        <taxon>Polyporales</taxon>
        <taxon>Phaeolaceae</taxon>
        <taxon>Wolfiporia</taxon>
    </lineage>
</organism>
<feature type="region of interest" description="Disordered" evidence="1">
    <location>
        <begin position="1"/>
        <end position="93"/>
    </location>
</feature>
<feature type="compositionally biased region" description="Basic and acidic residues" evidence="1">
    <location>
        <begin position="59"/>
        <end position="69"/>
    </location>
</feature>
<evidence type="ECO:0000313" key="2">
    <source>
        <dbReference type="EMBL" id="PCH38522.1"/>
    </source>
</evidence>
<evidence type="ECO:0008006" key="4">
    <source>
        <dbReference type="Google" id="ProtNLM"/>
    </source>
</evidence>
<dbReference type="EMBL" id="KB467942">
    <property type="protein sequence ID" value="PCH38522.1"/>
    <property type="molecule type" value="Genomic_DNA"/>
</dbReference>
<name>A0A2H3J8D8_WOLCO</name>
<dbReference type="STRING" id="742152.A0A2H3J8D8"/>
<reference evidence="2 3" key="1">
    <citation type="journal article" date="2012" name="Science">
        <title>The Paleozoic origin of enzymatic lignin decomposition reconstructed from 31 fungal genomes.</title>
        <authorList>
            <person name="Floudas D."/>
            <person name="Binder M."/>
            <person name="Riley R."/>
            <person name="Barry K."/>
            <person name="Blanchette R.A."/>
            <person name="Henrissat B."/>
            <person name="Martinez A.T."/>
            <person name="Otillar R."/>
            <person name="Spatafora J.W."/>
            <person name="Yadav J.S."/>
            <person name="Aerts A."/>
            <person name="Benoit I."/>
            <person name="Boyd A."/>
            <person name="Carlson A."/>
            <person name="Copeland A."/>
            <person name="Coutinho P.M."/>
            <person name="de Vries R.P."/>
            <person name="Ferreira P."/>
            <person name="Findley K."/>
            <person name="Foster B."/>
            <person name="Gaskell J."/>
            <person name="Glotzer D."/>
            <person name="Gorecki P."/>
            <person name="Heitman J."/>
            <person name="Hesse C."/>
            <person name="Hori C."/>
            <person name="Igarashi K."/>
            <person name="Jurgens J.A."/>
            <person name="Kallen N."/>
            <person name="Kersten P."/>
            <person name="Kohler A."/>
            <person name="Kuees U."/>
            <person name="Kumar T.K.A."/>
            <person name="Kuo A."/>
            <person name="LaButti K."/>
            <person name="Larrondo L.F."/>
            <person name="Lindquist E."/>
            <person name="Ling A."/>
            <person name="Lombard V."/>
            <person name="Lucas S."/>
            <person name="Lundell T."/>
            <person name="Martin R."/>
            <person name="McLaughlin D.J."/>
            <person name="Morgenstern I."/>
            <person name="Morin E."/>
            <person name="Murat C."/>
            <person name="Nagy L.G."/>
            <person name="Nolan M."/>
            <person name="Ohm R.A."/>
            <person name="Patyshakuliyeva A."/>
            <person name="Rokas A."/>
            <person name="Ruiz-Duenas F.J."/>
            <person name="Sabat G."/>
            <person name="Salamov A."/>
            <person name="Samejima M."/>
            <person name="Schmutz J."/>
            <person name="Slot J.C."/>
            <person name="St John F."/>
            <person name="Stenlid J."/>
            <person name="Sun H."/>
            <person name="Sun S."/>
            <person name="Syed K."/>
            <person name="Tsang A."/>
            <person name="Wiebenga A."/>
            <person name="Young D."/>
            <person name="Pisabarro A."/>
            <person name="Eastwood D.C."/>
            <person name="Martin F."/>
            <person name="Cullen D."/>
            <person name="Grigoriev I.V."/>
            <person name="Hibbett D.S."/>
        </authorList>
    </citation>
    <scope>NUCLEOTIDE SEQUENCE [LARGE SCALE GENOMIC DNA]</scope>
    <source>
        <strain evidence="2 3">MD-104</strain>
    </source>
</reference>
<gene>
    <name evidence="2" type="ORF">WOLCODRAFT_149459</name>
</gene>
<evidence type="ECO:0000256" key="1">
    <source>
        <dbReference type="SAM" id="MobiDB-lite"/>
    </source>
</evidence>
<dbReference type="Proteomes" id="UP000218811">
    <property type="component" value="Unassembled WGS sequence"/>
</dbReference>